<protein>
    <submittedName>
        <fullName evidence="10">BtuC protein</fullName>
    </submittedName>
</protein>
<comment type="similarity">
    <text evidence="2">Belongs to the binding-protein-dependent transport system permease family. FecCD subfamily.</text>
</comment>
<dbReference type="eggNOG" id="COG4605">
    <property type="taxonomic scope" value="Bacteria"/>
</dbReference>
<evidence type="ECO:0000256" key="2">
    <source>
        <dbReference type="ARBA" id="ARBA00007935"/>
    </source>
</evidence>
<dbReference type="GO" id="GO:0033214">
    <property type="term" value="P:siderophore-iron import into cell"/>
    <property type="evidence" value="ECO:0007669"/>
    <property type="project" value="TreeGrafter"/>
</dbReference>
<dbReference type="STRING" id="221988.MS0793"/>
<feature type="transmembrane region" description="Helical" evidence="9">
    <location>
        <begin position="289"/>
        <end position="309"/>
    </location>
</feature>
<organism evidence="10 11">
    <name type="scientific">Mannheimia succiniciproducens (strain KCTC 0769BP / MBEL55E)</name>
    <dbReference type="NCBI Taxonomy" id="221988"/>
    <lineage>
        <taxon>Bacteria</taxon>
        <taxon>Pseudomonadati</taxon>
        <taxon>Pseudomonadota</taxon>
        <taxon>Gammaproteobacteria</taxon>
        <taxon>Pasteurellales</taxon>
        <taxon>Pasteurellaceae</taxon>
        <taxon>Basfia</taxon>
    </lineage>
</organism>
<reference evidence="10 11" key="1">
    <citation type="journal article" date="2004" name="Nat. Biotechnol.">
        <title>The genome sequence of the capnophilic rumen bacterium Mannheimia succiniciproducens.</title>
        <authorList>
            <person name="Hong S.H."/>
            <person name="Kim J.S."/>
            <person name="Lee S.Y."/>
            <person name="In Y.H."/>
            <person name="Choi S.S."/>
            <person name="Rih J.-K."/>
            <person name="Kim C.H."/>
            <person name="Jeong H."/>
            <person name="Hur C.G."/>
            <person name="Kim J.J."/>
        </authorList>
    </citation>
    <scope>NUCLEOTIDE SEQUENCE [LARGE SCALE GENOMIC DNA]</scope>
    <source>
        <strain evidence="11">KCTC 0769BP / MBEL55E</strain>
    </source>
</reference>
<evidence type="ECO:0000256" key="8">
    <source>
        <dbReference type="ARBA" id="ARBA00023136"/>
    </source>
</evidence>
<dbReference type="Gene3D" id="1.10.3470.10">
    <property type="entry name" value="ABC transporter involved in vitamin B12 uptake, BtuC"/>
    <property type="match status" value="1"/>
</dbReference>
<proteinExistence type="inferred from homology"/>
<keyword evidence="4" id="KW-1003">Cell membrane</keyword>
<gene>
    <name evidence="10" type="primary">btuC</name>
    <name evidence="10" type="ordered locus">MS0793</name>
</gene>
<evidence type="ECO:0000256" key="9">
    <source>
        <dbReference type="SAM" id="Phobius"/>
    </source>
</evidence>
<dbReference type="HOGENOM" id="CLU_050494_0_0_6"/>
<name>Q65UG0_MANSM</name>
<evidence type="ECO:0000256" key="7">
    <source>
        <dbReference type="ARBA" id="ARBA00023004"/>
    </source>
</evidence>
<dbReference type="GO" id="GO:0022857">
    <property type="term" value="F:transmembrane transporter activity"/>
    <property type="evidence" value="ECO:0007669"/>
    <property type="project" value="InterPro"/>
</dbReference>
<evidence type="ECO:0000256" key="3">
    <source>
        <dbReference type="ARBA" id="ARBA00022448"/>
    </source>
</evidence>
<feature type="transmembrane region" description="Helical" evidence="9">
    <location>
        <begin position="315"/>
        <end position="336"/>
    </location>
</feature>
<feature type="transmembrane region" description="Helical" evidence="9">
    <location>
        <begin position="262"/>
        <end position="282"/>
    </location>
</feature>
<evidence type="ECO:0000313" key="11">
    <source>
        <dbReference type="Proteomes" id="UP000000607"/>
    </source>
</evidence>
<feature type="transmembrane region" description="Helical" evidence="9">
    <location>
        <begin position="127"/>
        <end position="148"/>
    </location>
</feature>
<dbReference type="Pfam" id="PF01032">
    <property type="entry name" value="FecCD"/>
    <property type="match status" value="1"/>
</dbReference>
<evidence type="ECO:0000313" key="10">
    <source>
        <dbReference type="EMBL" id="AAU37400.1"/>
    </source>
</evidence>
<dbReference type="GO" id="GO:0005886">
    <property type="term" value="C:plasma membrane"/>
    <property type="evidence" value="ECO:0007669"/>
    <property type="project" value="UniProtKB-SubCell"/>
</dbReference>
<keyword evidence="8 9" id="KW-0472">Membrane</keyword>
<keyword evidence="5 9" id="KW-0812">Transmembrane</keyword>
<feature type="transmembrane region" description="Helical" evidence="9">
    <location>
        <begin position="64"/>
        <end position="84"/>
    </location>
</feature>
<dbReference type="InterPro" id="IPR000522">
    <property type="entry name" value="ABC_transptr_permease_BtuC"/>
</dbReference>
<feature type="transmembrane region" description="Helical" evidence="9">
    <location>
        <begin position="203"/>
        <end position="223"/>
    </location>
</feature>
<dbReference type="InterPro" id="IPR037294">
    <property type="entry name" value="ABC_BtuC-like"/>
</dbReference>
<evidence type="ECO:0000256" key="6">
    <source>
        <dbReference type="ARBA" id="ARBA00022989"/>
    </source>
</evidence>
<keyword evidence="6 9" id="KW-1133">Transmembrane helix</keyword>
<feature type="transmembrane region" description="Helical" evidence="9">
    <location>
        <begin position="96"/>
        <end position="115"/>
    </location>
</feature>
<feature type="transmembrane region" description="Helical" evidence="9">
    <location>
        <begin position="155"/>
        <end position="176"/>
    </location>
</feature>
<keyword evidence="11" id="KW-1185">Reference proteome</keyword>
<dbReference type="EMBL" id="AE016827">
    <property type="protein sequence ID" value="AAU37400.1"/>
    <property type="molecule type" value="Genomic_DNA"/>
</dbReference>
<evidence type="ECO:0000256" key="5">
    <source>
        <dbReference type="ARBA" id="ARBA00022692"/>
    </source>
</evidence>
<keyword evidence="7" id="KW-0408">Iron</keyword>
<sequence length="343" mass="38864">MYSAVLFSYICYLSGIGMFSYKNKIHSKLIRQLGILGMLSLVAVVAYLFYRLPNRWEYALYHRSLSLVAIVVTGAAIALATMIFQTIVNNRILTPSILGLDSLYLLIQTLIIFLFGSKTLLGINQTLLFFLSTGAMVMFALGLYHFLFKRERQNIFFLLLVGIIFGTFFQSLTTFMEVLIDPNEFQIAQDIGFASFNRINLDILWIALGILLVVIFYTCRYLRYFDVLALGRDQAINLGVDYQAVTRRLLIIVAILTSVSTALVGPLTFLGLLVMNVTFEFIRGYQHKILIPAAMLISVMTLVMGQVLVSQVFTFNTTLSIIINFTGGVYFIYLLLRANKKWQ</sequence>
<dbReference type="PANTHER" id="PTHR30472:SF19">
    <property type="entry name" value="PETROBACTIN IMPORT SYSTEM PERMEASE PROTEIN YCLO"/>
    <property type="match status" value="1"/>
</dbReference>
<evidence type="ECO:0000256" key="4">
    <source>
        <dbReference type="ARBA" id="ARBA00022475"/>
    </source>
</evidence>
<dbReference type="SUPFAM" id="SSF81345">
    <property type="entry name" value="ABC transporter involved in vitamin B12 uptake, BtuC"/>
    <property type="match status" value="1"/>
</dbReference>
<feature type="transmembrane region" description="Helical" evidence="9">
    <location>
        <begin position="33"/>
        <end position="52"/>
    </location>
</feature>
<dbReference type="PANTHER" id="PTHR30472">
    <property type="entry name" value="FERRIC ENTEROBACTIN TRANSPORT SYSTEM PERMEASE PROTEIN"/>
    <property type="match status" value="1"/>
</dbReference>
<evidence type="ECO:0000256" key="1">
    <source>
        <dbReference type="ARBA" id="ARBA00004651"/>
    </source>
</evidence>
<dbReference type="CDD" id="cd06550">
    <property type="entry name" value="TM_ABC_iron-siderophores_like"/>
    <property type="match status" value="1"/>
</dbReference>
<dbReference type="FunFam" id="1.10.3470.10:FF:000004">
    <property type="entry name" value="Iron compound ABC transporter, permease"/>
    <property type="match status" value="1"/>
</dbReference>
<comment type="subcellular location">
    <subcellularLocation>
        <location evidence="1">Cell membrane</location>
        <topology evidence="1">Multi-pass membrane protein</topology>
    </subcellularLocation>
</comment>
<dbReference type="AlphaFoldDB" id="Q65UG0"/>
<feature type="transmembrane region" description="Helical" evidence="9">
    <location>
        <begin position="6"/>
        <end position="21"/>
    </location>
</feature>
<dbReference type="Proteomes" id="UP000000607">
    <property type="component" value="Chromosome"/>
</dbReference>
<dbReference type="KEGG" id="msu:MS0793"/>
<accession>Q65UG0</accession>
<keyword evidence="3" id="KW-0813">Transport</keyword>